<comment type="caution">
    <text evidence="3">The sequence shown here is derived from an EMBL/GenBank/DDBJ whole genome shotgun (WGS) entry which is preliminary data.</text>
</comment>
<feature type="signal peptide" evidence="2">
    <location>
        <begin position="1"/>
        <end position="22"/>
    </location>
</feature>
<gene>
    <name evidence="3" type="ORF">CTKZ_32140</name>
</gene>
<dbReference type="OrthoDB" id="3467737at2"/>
<organism evidence="3 4">
    <name type="scientific">Cellulomonas algicola</name>
    <dbReference type="NCBI Taxonomy" id="2071633"/>
    <lineage>
        <taxon>Bacteria</taxon>
        <taxon>Bacillati</taxon>
        <taxon>Actinomycetota</taxon>
        <taxon>Actinomycetes</taxon>
        <taxon>Micrococcales</taxon>
        <taxon>Cellulomonadaceae</taxon>
        <taxon>Cellulomonas</taxon>
    </lineage>
</organism>
<dbReference type="RefSeq" id="WP_124344174.1">
    <property type="nucleotide sequence ID" value="NZ_BHYL01000319.1"/>
</dbReference>
<proteinExistence type="predicted"/>
<sequence length="253" mass="24983">MHSVVKVRAGLLAVGVGALLLAGCTGGGDTPEPDAAPEETVSVGPSPAIRPVDVPDCAPEGSAAAATGPEDDPTVVVWTGAGSKGVVLAPQNQADYCQWTNEMTRLAGQGYLVASFSWADDSAASLLGAVDALRSVGAQDVALVGASKGGAFSAALADEADAVAVVALGPPATFDGIDASSEASTYDGPLLVIASTDDSQVSVDGSREVARADDPSTFMELSGGAHGVALLEGEHASHVQVAIDGVLAQGFTG</sequence>
<dbReference type="AlphaFoldDB" id="A0A401V414"/>
<dbReference type="Proteomes" id="UP000288246">
    <property type="component" value="Unassembled WGS sequence"/>
</dbReference>
<dbReference type="InterPro" id="IPR029058">
    <property type="entry name" value="AB_hydrolase_fold"/>
</dbReference>
<keyword evidence="4" id="KW-1185">Reference proteome</keyword>
<evidence type="ECO:0000256" key="1">
    <source>
        <dbReference type="SAM" id="MobiDB-lite"/>
    </source>
</evidence>
<feature type="chain" id="PRO_5038796929" description="Alpha/beta hydrolase" evidence="2">
    <location>
        <begin position="23"/>
        <end position="253"/>
    </location>
</feature>
<dbReference type="SUPFAM" id="SSF53474">
    <property type="entry name" value="alpha/beta-Hydrolases"/>
    <property type="match status" value="1"/>
</dbReference>
<protein>
    <recommendedName>
        <fullName evidence="5">Alpha/beta hydrolase</fullName>
    </recommendedName>
</protein>
<name>A0A401V414_9CELL</name>
<reference evidence="3 4" key="1">
    <citation type="submission" date="2018-11" db="EMBL/GenBank/DDBJ databases">
        <title>Draft genome sequence of Cellulomonas takizawaensis strain TKZ-21.</title>
        <authorList>
            <person name="Yamamura H."/>
            <person name="Hayashi T."/>
            <person name="Hamada M."/>
            <person name="Serisawa Y."/>
            <person name="Matsuyama K."/>
            <person name="Nakagawa Y."/>
            <person name="Otoguro M."/>
            <person name="Yanagida F."/>
            <person name="Hayakawa M."/>
        </authorList>
    </citation>
    <scope>NUCLEOTIDE SEQUENCE [LARGE SCALE GENOMIC DNA]</scope>
    <source>
        <strain evidence="3 4">TKZ-21</strain>
    </source>
</reference>
<evidence type="ECO:0008006" key="5">
    <source>
        <dbReference type="Google" id="ProtNLM"/>
    </source>
</evidence>
<evidence type="ECO:0000313" key="3">
    <source>
        <dbReference type="EMBL" id="GCD21652.1"/>
    </source>
</evidence>
<dbReference type="Gene3D" id="3.40.50.1820">
    <property type="entry name" value="alpha/beta hydrolase"/>
    <property type="match status" value="1"/>
</dbReference>
<feature type="region of interest" description="Disordered" evidence="1">
    <location>
        <begin position="29"/>
        <end position="72"/>
    </location>
</feature>
<keyword evidence="2" id="KW-0732">Signal</keyword>
<dbReference type="PROSITE" id="PS51257">
    <property type="entry name" value="PROKAR_LIPOPROTEIN"/>
    <property type="match status" value="1"/>
</dbReference>
<evidence type="ECO:0000313" key="4">
    <source>
        <dbReference type="Proteomes" id="UP000288246"/>
    </source>
</evidence>
<evidence type="ECO:0000256" key="2">
    <source>
        <dbReference type="SAM" id="SignalP"/>
    </source>
</evidence>
<accession>A0A401V414</accession>
<dbReference type="EMBL" id="BHYL01000319">
    <property type="protein sequence ID" value="GCD21652.1"/>
    <property type="molecule type" value="Genomic_DNA"/>
</dbReference>